<protein>
    <recommendedName>
        <fullName evidence="2">Antitoxin</fullName>
    </recommendedName>
</protein>
<dbReference type="AlphaFoldDB" id="A0A7H2BHW1"/>
<dbReference type="Proteomes" id="UP000516421">
    <property type="component" value="Chromosome"/>
</dbReference>
<gene>
    <name evidence="3" type="ORF">IDM48_07515</name>
</gene>
<keyword evidence="4" id="KW-1185">Reference proteome</keyword>
<evidence type="ECO:0000256" key="2">
    <source>
        <dbReference type="RuleBase" id="RU362080"/>
    </source>
</evidence>
<evidence type="ECO:0000313" key="3">
    <source>
        <dbReference type="EMBL" id="QNV39257.1"/>
    </source>
</evidence>
<proteinExistence type="inferred from homology"/>
<dbReference type="Pfam" id="PF02604">
    <property type="entry name" value="PhdYeFM_antitox"/>
    <property type="match status" value="1"/>
</dbReference>
<dbReference type="EMBL" id="CP061538">
    <property type="protein sequence ID" value="QNV39257.1"/>
    <property type="molecule type" value="Genomic_DNA"/>
</dbReference>
<name>A0A7H2BHW1_9MICC</name>
<dbReference type="InterPro" id="IPR051405">
    <property type="entry name" value="phD/YefM_antitoxin"/>
</dbReference>
<dbReference type="PANTHER" id="PTHR33713:SF6">
    <property type="entry name" value="ANTITOXIN YEFM"/>
    <property type="match status" value="1"/>
</dbReference>
<evidence type="ECO:0000313" key="4">
    <source>
        <dbReference type="Proteomes" id="UP000516421"/>
    </source>
</evidence>
<organism evidence="3 4">
    <name type="scientific">Rothia amarae</name>
    <dbReference type="NCBI Taxonomy" id="169480"/>
    <lineage>
        <taxon>Bacteria</taxon>
        <taxon>Bacillati</taxon>
        <taxon>Actinomycetota</taxon>
        <taxon>Actinomycetes</taxon>
        <taxon>Micrococcales</taxon>
        <taxon>Micrococcaceae</taxon>
        <taxon>Rothia</taxon>
    </lineage>
</organism>
<reference evidence="3 4" key="1">
    <citation type="submission" date="2020-09" db="EMBL/GenBank/DDBJ databases">
        <title>Investigation of environmental microbe.</title>
        <authorList>
            <person name="Ou Y."/>
            <person name="Kang Q."/>
        </authorList>
    </citation>
    <scope>NUCLEOTIDE SEQUENCE [LARGE SCALE GENOMIC DNA]</scope>
    <source>
        <strain evidence="3 4">KJZ-9</strain>
    </source>
</reference>
<dbReference type="InterPro" id="IPR006442">
    <property type="entry name" value="Antitoxin_Phd/YefM"/>
</dbReference>
<evidence type="ECO:0000256" key="1">
    <source>
        <dbReference type="ARBA" id="ARBA00009981"/>
    </source>
</evidence>
<comment type="similarity">
    <text evidence="1 2">Belongs to the phD/YefM antitoxin family.</text>
</comment>
<dbReference type="InterPro" id="IPR036165">
    <property type="entry name" value="YefM-like_sf"/>
</dbReference>
<dbReference type="SUPFAM" id="SSF143120">
    <property type="entry name" value="YefM-like"/>
    <property type="match status" value="1"/>
</dbReference>
<comment type="function">
    <text evidence="2">Antitoxin component of a type II toxin-antitoxin (TA) system.</text>
</comment>
<dbReference type="KEGG" id="rama:IDM48_07515"/>
<dbReference type="PANTHER" id="PTHR33713">
    <property type="entry name" value="ANTITOXIN YAFN-RELATED"/>
    <property type="match status" value="1"/>
</dbReference>
<sequence>MTAISATNARTHLYQLIDQVNNNAEPLTITGKRGNAVLISEEDWKAIQETLHLSSIPGMVQSILAAKNEPLSEGSSDLHW</sequence>
<dbReference type="Gene3D" id="3.40.1620.10">
    <property type="entry name" value="YefM-like domain"/>
    <property type="match status" value="1"/>
</dbReference>
<accession>A0A7H2BHW1</accession>
<dbReference type="NCBIfam" id="TIGR01552">
    <property type="entry name" value="phd_fam"/>
    <property type="match status" value="1"/>
</dbReference>
<dbReference type="RefSeq" id="WP_068171735.1">
    <property type="nucleotide sequence ID" value="NZ_BAAAHX010000002.1"/>
</dbReference>